<dbReference type="GO" id="GO:0015280">
    <property type="term" value="F:ligand-gated sodium channel activity"/>
    <property type="evidence" value="ECO:0007669"/>
    <property type="project" value="TreeGrafter"/>
</dbReference>
<feature type="transmembrane region" description="Helical" evidence="13">
    <location>
        <begin position="467"/>
        <end position="495"/>
    </location>
</feature>
<proteinExistence type="inferred from homology"/>
<dbReference type="Gene3D" id="1.10.287.770">
    <property type="entry name" value="YojJ-like"/>
    <property type="match status" value="1"/>
</dbReference>
<evidence type="ECO:0000256" key="4">
    <source>
        <dbReference type="ARBA" id="ARBA00022461"/>
    </source>
</evidence>
<evidence type="ECO:0000256" key="3">
    <source>
        <dbReference type="ARBA" id="ARBA00022448"/>
    </source>
</evidence>
<evidence type="ECO:0008006" key="16">
    <source>
        <dbReference type="Google" id="ProtNLM"/>
    </source>
</evidence>
<name>A0AAD5PYZ4_9CRUS</name>
<feature type="transmembrane region" description="Helical" evidence="13">
    <location>
        <begin position="43"/>
        <end position="64"/>
    </location>
</feature>
<dbReference type="AlphaFoldDB" id="A0AAD5PYZ4"/>
<dbReference type="GO" id="GO:0005886">
    <property type="term" value="C:plasma membrane"/>
    <property type="evidence" value="ECO:0007669"/>
    <property type="project" value="TreeGrafter"/>
</dbReference>
<keyword evidence="6 13" id="KW-1133">Transmembrane helix</keyword>
<keyword evidence="15" id="KW-1185">Reference proteome</keyword>
<keyword evidence="9 13" id="KW-0472">Membrane</keyword>
<dbReference type="EMBL" id="WJBH02000001">
    <property type="protein sequence ID" value="KAI9564707.1"/>
    <property type="molecule type" value="Genomic_DNA"/>
</dbReference>
<keyword evidence="8 12" id="KW-0406">Ion transport</keyword>
<evidence type="ECO:0000256" key="12">
    <source>
        <dbReference type="RuleBase" id="RU000679"/>
    </source>
</evidence>
<reference evidence="14 15" key="1">
    <citation type="submission" date="2022-05" db="EMBL/GenBank/DDBJ databases">
        <title>A multi-omics perspective on studying reproductive biology in Daphnia sinensis.</title>
        <authorList>
            <person name="Jia J."/>
        </authorList>
    </citation>
    <scope>NUCLEOTIDE SEQUENCE [LARGE SCALE GENOMIC DNA]</scope>
    <source>
        <strain evidence="14 15">WSL</strain>
    </source>
</reference>
<keyword evidence="10 12" id="KW-0739">Sodium transport</keyword>
<dbReference type="PANTHER" id="PTHR11690">
    <property type="entry name" value="AMILORIDE-SENSITIVE SODIUM CHANNEL-RELATED"/>
    <property type="match status" value="1"/>
</dbReference>
<keyword evidence="3 12" id="KW-0813">Transport</keyword>
<keyword evidence="4 12" id="KW-0894">Sodium channel</keyword>
<sequence>MTRSEKVRAQRKHKRILQHFCESSSIHGLKHVYEDGSLMFERVVWILVFLSGVCFSSYFCWQVWQKWEQSPILTSVETQLYPLKNVPFPAVTICNVNKVSESKLYEAILANPKFKNVSYTKLQSTLRFMTKLDRAFDEYNDEENQEKLLEMSQLYQARNISASDLFEILKKAAPACSDMMMDCKWLESPEPCMEYFSFLPTDDGMCCTFNGAKYLDSMLGIEPSSNETREPLRVNGNGYRMGLTLVIDAKLRDFSVINGKFDGFKVLVHSPEEFPDVADRGFVLGLGTETFVGVKVTTSFYTEEVAKEVSPKKRQCLMEGEKNLKYFEYYSRSACHIECDTLLMQERCQCRPYFFKGDNETSFCEMQAYKCIAKVFEEIRLNDDDVCDCLPPCSDTWYEPEISYASFPGRGFNRTSTYKRIERKRKIGPGVDMTEYLKSNVAMLHVYYKEKTGMRYRTDIRFGAADFIASIGGLLGLGLGMSFISVIEILYYVFFRRLFLWQRVKLSRLTMRVTRILSRNSRQERKRNPSSLEVTENNNVWPSAATLSSSIATISSPSFDKQIPLTRRHSLNLPPHLQKRLNKY</sequence>
<keyword evidence="5 12" id="KW-0812">Transmembrane</keyword>
<keyword evidence="7" id="KW-0915">Sodium</keyword>
<evidence type="ECO:0000256" key="2">
    <source>
        <dbReference type="ARBA" id="ARBA00007193"/>
    </source>
</evidence>
<evidence type="ECO:0000256" key="11">
    <source>
        <dbReference type="ARBA" id="ARBA00023303"/>
    </source>
</evidence>
<dbReference type="Pfam" id="PF00858">
    <property type="entry name" value="ASC"/>
    <property type="match status" value="1"/>
</dbReference>
<accession>A0AAD5PYZ4</accession>
<keyword evidence="11 12" id="KW-0407">Ion channel</keyword>
<dbReference type="Proteomes" id="UP000820818">
    <property type="component" value="Linkage Group LG1"/>
</dbReference>
<evidence type="ECO:0000256" key="8">
    <source>
        <dbReference type="ARBA" id="ARBA00023065"/>
    </source>
</evidence>
<protein>
    <recommendedName>
        <fullName evidence="16">Sodium channel protein Nach</fullName>
    </recommendedName>
</protein>
<comment type="similarity">
    <text evidence="2 12">Belongs to the amiloride-sensitive sodium channel (TC 1.A.6) family.</text>
</comment>
<dbReference type="PROSITE" id="PS01206">
    <property type="entry name" value="ASC"/>
    <property type="match status" value="1"/>
</dbReference>
<evidence type="ECO:0000313" key="15">
    <source>
        <dbReference type="Proteomes" id="UP000820818"/>
    </source>
</evidence>
<evidence type="ECO:0000256" key="5">
    <source>
        <dbReference type="ARBA" id="ARBA00022692"/>
    </source>
</evidence>
<evidence type="ECO:0000256" key="6">
    <source>
        <dbReference type="ARBA" id="ARBA00022989"/>
    </source>
</evidence>
<gene>
    <name evidence="14" type="ORF">GHT06_008448</name>
</gene>
<evidence type="ECO:0000256" key="1">
    <source>
        <dbReference type="ARBA" id="ARBA00004141"/>
    </source>
</evidence>
<evidence type="ECO:0000313" key="14">
    <source>
        <dbReference type="EMBL" id="KAI9564707.1"/>
    </source>
</evidence>
<evidence type="ECO:0000256" key="9">
    <source>
        <dbReference type="ARBA" id="ARBA00023136"/>
    </source>
</evidence>
<organism evidence="14 15">
    <name type="scientific">Daphnia sinensis</name>
    <dbReference type="NCBI Taxonomy" id="1820382"/>
    <lineage>
        <taxon>Eukaryota</taxon>
        <taxon>Metazoa</taxon>
        <taxon>Ecdysozoa</taxon>
        <taxon>Arthropoda</taxon>
        <taxon>Crustacea</taxon>
        <taxon>Branchiopoda</taxon>
        <taxon>Diplostraca</taxon>
        <taxon>Cladocera</taxon>
        <taxon>Anomopoda</taxon>
        <taxon>Daphniidae</taxon>
        <taxon>Daphnia</taxon>
        <taxon>Daphnia similis group</taxon>
    </lineage>
</organism>
<evidence type="ECO:0000256" key="13">
    <source>
        <dbReference type="SAM" id="Phobius"/>
    </source>
</evidence>
<dbReference type="InterPro" id="IPR020903">
    <property type="entry name" value="ENaC_CS"/>
</dbReference>
<dbReference type="PANTHER" id="PTHR11690:SF288">
    <property type="entry name" value="AMILORIDE-SENSITIVE NA+ CHANNEL-RELATED"/>
    <property type="match status" value="1"/>
</dbReference>
<comment type="subcellular location">
    <subcellularLocation>
        <location evidence="1">Membrane</location>
        <topology evidence="1">Multi-pass membrane protein</topology>
    </subcellularLocation>
</comment>
<dbReference type="Gene3D" id="2.60.470.10">
    <property type="entry name" value="Acid-sensing ion channels like domains"/>
    <property type="match status" value="1"/>
</dbReference>
<evidence type="ECO:0000256" key="10">
    <source>
        <dbReference type="ARBA" id="ARBA00023201"/>
    </source>
</evidence>
<evidence type="ECO:0000256" key="7">
    <source>
        <dbReference type="ARBA" id="ARBA00023053"/>
    </source>
</evidence>
<comment type="caution">
    <text evidence="14">The sequence shown here is derived from an EMBL/GenBank/DDBJ whole genome shotgun (WGS) entry which is preliminary data.</text>
</comment>
<dbReference type="PRINTS" id="PR01078">
    <property type="entry name" value="AMINACHANNEL"/>
</dbReference>
<dbReference type="InterPro" id="IPR001873">
    <property type="entry name" value="ENaC"/>
</dbReference>